<feature type="binding site" description="axial binding residue" evidence="18">
    <location>
        <position position="517"/>
    </location>
    <ligand>
        <name>heme</name>
        <dbReference type="ChEBI" id="CHEBI:30413"/>
    </ligand>
    <ligandPart>
        <name>Fe</name>
        <dbReference type="ChEBI" id="CHEBI:18248"/>
    </ligandPart>
</feature>
<dbReference type="SUPFAM" id="SSF48264">
    <property type="entry name" value="Cytochrome P450"/>
    <property type="match status" value="1"/>
</dbReference>
<keyword evidence="10 18" id="KW-0408">Iron</keyword>
<dbReference type="PRINTS" id="PR00385">
    <property type="entry name" value="P450"/>
</dbReference>
<evidence type="ECO:0000256" key="15">
    <source>
        <dbReference type="ARBA" id="ARBA00042800"/>
    </source>
</evidence>
<evidence type="ECO:0000256" key="1">
    <source>
        <dbReference type="ARBA" id="ARBA00001971"/>
    </source>
</evidence>
<dbReference type="EC" id="1.14.15.4" evidence="4"/>
<dbReference type="Proteomes" id="UP000011080">
    <property type="component" value="Unassembled WGS sequence"/>
</dbReference>
<evidence type="ECO:0000256" key="11">
    <source>
        <dbReference type="ARBA" id="ARBA00023033"/>
    </source>
</evidence>
<dbReference type="GO" id="GO:0020037">
    <property type="term" value="F:heme binding"/>
    <property type="evidence" value="ECO:0007669"/>
    <property type="project" value="InterPro"/>
</dbReference>
<keyword evidence="11 19" id="KW-0503">Monooxygenase</keyword>
<dbReference type="PRINTS" id="PR00463">
    <property type="entry name" value="EP450I"/>
</dbReference>
<dbReference type="Gene3D" id="1.10.630.10">
    <property type="entry name" value="Cytochrome P450"/>
    <property type="match status" value="1"/>
</dbReference>
<evidence type="ECO:0000256" key="20">
    <source>
        <dbReference type="SAM" id="MobiDB-lite"/>
    </source>
</evidence>
<dbReference type="AlphaFoldDB" id="L8HPB6"/>
<comment type="catalytic activity">
    <reaction evidence="17">
        <text>21-hydroxyprogesterone + 2 reduced [adrenodoxin] + O2 + 2 H(+) = corticosterone + 2 oxidized [adrenodoxin] + H2O</text>
        <dbReference type="Rhea" id="RHEA:46104"/>
        <dbReference type="Rhea" id="RHEA-COMP:9998"/>
        <dbReference type="Rhea" id="RHEA-COMP:9999"/>
        <dbReference type="ChEBI" id="CHEBI:15377"/>
        <dbReference type="ChEBI" id="CHEBI:15378"/>
        <dbReference type="ChEBI" id="CHEBI:15379"/>
        <dbReference type="ChEBI" id="CHEBI:16827"/>
        <dbReference type="ChEBI" id="CHEBI:16973"/>
        <dbReference type="ChEBI" id="CHEBI:33737"/>
        <dbReference type="ChEBI" id="CHEBI:33738"/>
    </reaction>
    <physiologicalReaction direction="left-to-right" evidence="17">
        <dbReference type="Rhea" id="RHEA:46105"/>
    </physiologicalReaction>
</comment>
<keyword evidence="6 18" id="KW-0479">Metal-binding</keyword>
<keyword evidence="9 19" id="KW-0560">Oxidoreductase</keyword>
<dbReference type="GO" id="GO:0004507">
    <property type="term" value="F:steroid 11-beta-monooxygenase activity"/>
    <property type="evidence" value="ECO:0007669"/>
    <property type="project" value="UniProtKB-EC"/>
</dbReference>
<dbReference type="InterPro" id="IPR050479">
    <property type="entry name" value="CYP11_CYP27_families"/>
</dbReference>
<keyword evidence="8" id="KW-0809">Transit peptide</keyword>
<dbReference type="InterPro" id="IPR036396">
    <property type="entry name" value="Cyt_P450_sf"/>
</dbReference>
<organism evidence="21 22">
    <name type="scientific">Bos mutus</name>
    <name type="common">wild yak</name>
    <dbReference type="NCBI Taxonomy" id="72004"/>
    <lineage>
        <taxon>Eukaryota</taxon>
        <taxon>Metazoa</taxon>
        <taxon>Chordata</taxon>
        <taxon>Craniata</taxon>
        <taxon>Vertebrata</taxon>
        <taxon>Euteleostomi</taxon>
        <taxon>Mammalia</taxon>
        <taxon>Eutheria</taxon>
        <taxon>Laurasiatheria</taxon>
        <taxon>Artiodactyla</taxon>
        <taxon>Ruminantia</taxon>
        <taxon>Pecora</taxon>
        <taxon>Bovidae</taxon>
        <taxon>Bovinae</taxon>
        <taxon>Bos</taxon>
    </lineage>
</organism>
<evidence type="ECO:0000256" key="6">
    <source>
        <dbReference type="ARBA" id="ARBA00022723"/>
    </source>
</evidence>
<keyword evidence="7" id="KW-0999">Mitochondrion inner membrane</keyword>
<comment type="subcellular location">
    <subcellularLocation>
        <location evidence="2">Mitochondrion inner membrane</location>
        <topology evidence="2">Peripheral membrane protein</topology>
    </subcellularLocation>
</comment>
<evidence type="ECO:0000256" key="7">
    <source>
        <dbReference type="ARBA" id="ARBA00022792"/>
    </source>
</evidence>
<dbReference type="Pfam" id="PF00067">
    <property type="entry name" value="p450"/>
    <property type="match status" value="1"/>
</dbReference>
<comment type="cofactor">
    <cofactor evidence="1 18">
        <name>heme</name>
        <dbReference type="ChEBI" id="CHEBI:30413"/>
    </cofactor>
</comment>
<evidence type="ECO:0000256" key="9">
    <source>
        <dbReference type="ARBA" id="ARBA00023002"/>
    </source>
</evidence>
<dbReference type="STRING" id="72004.ENSBMUP00000010464"/>
<dbReference type="GO" id="GO:0008203">
    <property type="term" value="P:cholesterol metabolic process"/>
    <property type="evidence" value="ECO:0007669"/>
    <property type="project" value="TreeGrafter"/>
</dbReference>
<dbReference type="InterPro" id="IPR017972">
    <property type="entry name" value="Cyt_P450_CS"/>
</dbReference>
<keyword evidence="13" id="KW-0472">Membrane</keyword>
<evidence type="ECO:0000256" key="5">
    <source>
        <dbReference type="ARBA" id="ARBA00022617"/>
    </source>
</evidence>
<evidence type="ECO:0000313" key="21">
    <source>
        <dbReference type="EMBL" id="ELR44887.1"/>
    </source>
</evidence>
<dbReference type="GO" id="GO:0034650">
    <property type="term" value="P:cortisol metabolic process"/>
    <property type="evidence" value="ECO:0007669"/>
    <property type="project" value="TreeGrafter"/>
</dbReference>
<sequence>MALWAKARVRMAGPWLSLHEARLLGTRGAAAPKAVLPFEAMPRCPGNKWMRMLQIWKEQGSENMHLDMHQTFQELGPIFSVACSCCEGRWGCGGRGRAAWVQRARGMGRASKRACPRPTWVGGETVPTGSGSGPCPRQLVCPGASSQGLSLLPHRRSLQAQRWPSGSLCGPFHSGERKVGCRTGPLLTDTLTLRSLLYSNGPQWRLDQLRLNPDVLSLPALQKYTPLVDGVARDFSQTLKARVLQNARGSLTLDIAPSVFRYTIEASTLVLYGERLGLLTQQPNPDSLNFIHALEAMLKSTVQLMFVPRRLSRWMSTNMWREHFEAWDYIFQYANRAIQRIYQELALGHPWHYSGIVAELLMRADMTLDTIKANTIDLTAGSVDTTAFPLLMTLFELARNPEVQQALRQESLVAEARISENPQRAITELPLLRAALKETLRLYPVGITLEREVSSDLVLQNYHIPAGTLVKVLLYSLGRNPAVFARPESYHPQRWLDRQGSGSRFPHLAFGFGVRQCLGRRVAEVEMLLLLHHVLKNFLVETLEQEDIKMVYRFILMPSTLPLFTFRAIQ</sequence>
<comment type="catalytic activity">
    <reaction evidence="16">
        <text>a steroid + 2 reduced [adrenodoxin] + O2 + 2 H(+) = an 11beta-hydroxysteroid + 2 oxidized [adrenodoxin] + H2O</text>
        <dbReference type="Rhea" id="RHEA:15629"/>
        <dbReference type="Rhea" id="RHEA-COMP:9998"/>
        <dbReference type="Rhea" id="RHEA-COMP:9999"/>
        <dbReference type="ChEBI" id="CHEBI:15377"/>
        <dbReference type="ChEBI" id="CHEBI:15378"/>
        <dbReference type="ChEBI" id="CHEBI:15379"/>
        <dbReference type="ChEBI" id="CHEBI:33737"/>
        <dbReference type="ChEBI" id="CHEBI:33738"/>
        <dbReference type="ChEBI" id="CHEBI:35341"/>
        <dbReference type="ChEBI" id="CHEBI:35346"/>
        <dbReference type="EC" id="1.14.15.4"/>
    </reaction>
    <physiologicalReaction direction="left-to-right" evidence="16">
        <dbReference type="Rhea" id="RHEA:15630"/>
    </physiologicalReaction>
</comment>
<evidence type="ECO:0000256" key="17">
    <source>
        <dbReference type="ARBA" id="ARBA00047970"/>
    </source>
</evidence>
<evidence type="ECO:0000256" key="13">
    <source>
        <dbReference type="ARBA" id="ARBA00023136"/>
    </source>
</evidence>
<reference evidence="21 22" key="1">
    <citation type="journal article" date="2012" name="Nat. Genet.">
        <title>The yak genome and adaptation to life at high altitude.</title>
        <authorList>
            <person name="Qiu Q."/>
            <person name="Zhang G."/>
            <person name="Ma T."/>
            <person name="Qian W."/>
            <person name="Wang J."/>
            <person name="Ye Z."/>
            <person name="Cao C."/>
            <person name="Hu Q."/>
            <person name="Kim J."/>
            <person name="Larkin D.M."/>
            <person name="Auvil L."/>
            <person name="Capitanu B."/>
            <person name="Ma J."/>
            <person name="Lewin H.A."/>
            <person name="Qian X."/>
            <person name="Lang Y."/>
            <person name="Zhou R."/>
            <person name="Wang L."/>
            <person name="Wang K."/>
            <person name="Xia J."/>
            <person name="Liao S."/>
            <person name="Pan S."/>
            <person name="Lu X."/>
            <person name="Hou H."/>
            <person name="Wang Y."/>
            <person name="Zang X."/>
            <person name="Yin Y."/>
            <person name="Ma H."/>
            <person name="Zhang J."/>
            <person name="Wang Z."/>
            <person name="Zhang Y."/>
            <person name="Zhang D."/>
            <person name="Yonezawa T."/>
            <person name="Hasegawa M."/>
            <person name="Zhong Y."/>
            <person name="Liu W."/>
            <person name="Zhang Y."/>
            <person name="Huang Z."/>
            <person name="Zhang S."/>
            <person name="Long R."/>
            <person name="Yang H."/>
            <person name="Wang J."/>
            <person name="Lenstra J.A."/>
            <person name="Cooper D.N."/>
            <person name="Wu Y."/>
            <person name="Wang J."/>
            <person name="Shi P."/>
            <person name="Wang J."/>
            <person name="Liu J."/>
        </authorList>
    </citation>
    <scope>NUCLEOTIDE SEQUENCE [LARGE SCALE GENOMIC DNA]</scope>
    <source>
        <strain evidence="22">yakQH1</strain>
    </source>
</reference>
<dbReference type="GO" id="GO:0005506">
    <property type="term" value="F:iron ion binding"/>
    <property type="evidence" value="ECO:0007669"/>
    <property type="project" value="InterPro"/>
</dbReference>
<dbReference type="InterPro" id="IPR002401">
    <property type="entry name" value="Cyt_P450_E_grp-I"/>
</dbReference>
<accession>L8HPB6</accession>
<dbReference type="GO" id="GO:0032342">
    <property type="term" value="P:aldosterone biosynthetic process"/>
    <property type="evidence" value="ECO:0007669"/>
    <property type="project" value="TreeGrafter"/>
</dbReference>
<evidence type="ECO:0000256" key="3">
    <source>
        <dbReference type="ARBA" id="ARBA00010617"/>
    </source>
</evidence>
<dbReference type="PANTHER" id="PTHR24279">
    <property type="entry name" value="CYTOCHROME P450"/>
    <property type="match status" value="1"/>
</dbReference>
<evidence type="ECO:0000256" key="18">
    <source>
        <dbReference type="PIRSR" id="PIRSR602401-1"/>
    </source>
</evidence>
<dbReference type="GO" id="GO:0005743">
    <property type="term" value="C:mitochondrial inner membrane"/>
    <property type="evidence" value="ECO:0007669"/>
    <property type="project" value="UniProtKB-SubCell"/>
</dbReference>
<proteinExistence type="inferred from homology"/>
<dbReference type="PANTHER" id="PTHR24279:SF1">
    <property type="entry name" value="CYTOCHROME P450 11B2, MITOCHONDRIAL"/>
    <property type="match status" value="1"/>
</dbReference>
<evidence type="ECO:0000256" key="10">
    <source>
        <dbReference type="ARBA" id="ARBA00023004"/>
    </source>
</evidence>
<gene>
    <name evidence="21" type="ORF">M91_05647</name>
</gene>
<evidence type="ECO:0000256" key="2">
    <source>
        <dbReference type="ARBA" id="ARBA00004637"/>
    </source>
</evidence>
<protein>
    <recommendedName>
        <fullName evidence="4">steroid 11beta-monooxygenase</fullName>
        <ecNumber evidence="4">1.14.15.4</ecNumber>
    </recommendedName>
    <alternativeName>
        <fullName evidence="15">Cytochrome P450C11</fullName>
    </alternativeName>
</protein>
<name>L8HPB6_9CETA</name>
<keyword evidence="12" id="KW-0496">Mitochondrion</keyword>
<evidence type="ECO:0000256" key="19">
    <source>
        <dbReference type="RuleBase" id="RU000461"/>
    </source>
</evidence>
<evidence type="ECO:0000256" key="4">
    <source>
        <dbReference type="ARBA" id="ARBA00012767"/>
    </source>
</evidence>
<dbReference type="EMBL" id="JH885045">
    <property type="protein sequence ID" value="ELR44887.1"/>
    <property type="molecule type" value="Genomic_DNA"/>
</dbReference>
<evidence type="ECO:0000256" key="14">
    <source>
        <dbReference type="ARBA" id="ARBA00023250"/>
    </source>
</evidence>
<keyword evidence="5 18" id="KW-0349">Heme</keyword>
<evidence type="ECO:0000256" key="12">
    <source>
        <dbReference type="ARBA" id="ARBA00023128"/>
    </source>
</evidence>
<evidence type="ECO:0000256" key="8">
    <source>
        <dbReference type="ARBA" id="ARBA00022946"/>
    </source>
</evidence>
<dbReference type="GO" id="GO:0006704">
    <property type="term" value="P:glucocorticoid biosynthetic process"/>
    <property type="evidence" value="ECO:0007669"/>
    <property type="project" value="TreeGrafter"/>
</dbReference>
<comment type="similarity">
    <text evidence="3 19">Belongs to the cytochrome P450 family.</text>
</comment>
<evidence type="ECO:0000256" key="16">
    <source>
        <dbReference type="ARBA" id="ARBA00047946"/>
    </source>
</evidence>
<evidence type="ECO:0000313" key="22">
    <source>
        <dbReference type="Proteomes" id="UP000011080"/>
    </source>
</evidence>
<feature type="region of interest" description="Disordered" evidence="20">
    <location>
        <begin position="112"/>
        <end position="132"/>
    </location>
</feature>
<dbReference type="GO" id="GO:0047783">
    <property type="term" value="F:corticosterone 18-monooxygenase activity"/>
    <property type="evidence" value="ECO:0007669"/>
    <property type="project" value="TreeGrafter"/>
</dbReference>
<dbReference type="InterPro" id="IPR001128">
    <property type="entry name" value="Cyt_P450"/>
</dbReference>
<keyword evidence="14" id="KW-0755">Steroidogenesis</keyword>
<dbReference type="GO" id="GO:0071375">
    <property type="term" value="P:cellular response to peptide hormone stimulus"/>
    <property type="evidence" value="ECO:0007669"/>
    <property type="project" value="TreeGrafter"/>
</dbReference>
<dbReference type="PROSITE" id="PS00086">
    <property type="entry name" value="CYTOCHROME_P450"/>
    <property type="match status" value="1"/>
</dbReference>